<dbReference type="GeneID" id="20647289"/>
<dbReference type="KEGG" id="psoj:PHYSODRAFT_336982"/>
<feature type="compositionally biased region" description="Basic and acidic residues" evidence="2">
    <location>
        <begin position="618"/>
        <end position="629"/>
    </location>
</feature>
<accession>G4ZXE7</accession>
<feature type="compositionally biased region" description="Low complexity" evidence="2">
    <location>
        <begin position="661"/>
        <end position="674"/>
    </location>
</feature>
<dbReference type="AlphaFoldDB" id="G4ZXE7"/>
<feature type="compositionally biased region" description="Low complexity" evidence="2">
    <location>
        <begin position="26"/>
        <end position="35"/>
    </location>
</feature>
<evidence type="ECO:0000256" key="1">
    <source>
        <dbReference type="SAM" id="Coils"/>
    </source>
</evidence>
<feature type="compositionally biased region" description="Basic and acidic residues" evidence="2">
    <location>
        <begin position="682"/>
        <end position="701"/>
    </location>
</feature>
<evidence type="ECO:0000313" key="3">
    <source>
        <dbReference type="EMBL" id="EGZ12563.1"/>
    </source>
</evidence>
<proteinExistence type="predicted"/>
<dbReference type="Proteomes" id="UP000002640">
    <property type="component" value="Unassembled WGS sequence"/>
</dbReference>
<organism evidence="3 4">
    <name type="scientific">Phytophthora sojae (strain P6497)</name>
    <name type="common">Soybean stem and root rot agent</name>
    <name type="synonym">Phytophthora megasperma f. sp. glycines</name>
    <dbReference type="NCBI Taxonomy" id="1094619"/>
    <lineage>
        <taxon>Eukaryota</taxon>
        <taxon>Sar</taxon>
        <taxon>Stramenopiles</taxon>
        <taxon>Oomycota</taxon>
        <taxon>Peronosporomycetes</taxon>
        <taxon>Peronosporales</taxon>
        <taxon>Peronosporaceae</taxon>
        <taxon>Phytophthora</taxon>
    </lineage>
</organism>
<name>G4ZXE7_PHYSP</name>
<keyword evidence="1" id="KW-0175">Coiled coil</keyword>
<evidence type="ECO:0000256" key="2">
    <source>
        <dbReference type="SAM" id="MobiDB-lite"/>
    </source>
</evidence>
<feature type="compositionally biased region" description="Acidic residues" evidence="2">
    <location>
        <begin position="426"/>
        <end position="437"/>
    </location>
</feature>
<feature type="coiled-coil region" evidence="1">
    <location>
        <begin position="333"/>
        <end position="360"/>
    </location>
</feature>
<feature type="region of interest" description="Disordered" evidence="2">
    <location>
        <begin position="601"/>
        <end position="702"/>
    </location>
</feature>
<sequence>MEEVGDNAGTPGSGLTGPAQPPHAPPAGEGAAGANSGSGGGAGEARGERTSSGGVNQVDGDVEMSSADGKDDPSHSKAPSGASDNNSDEHSGRILKTEGDTMEERLTAMQRSIPGRVLSVVEALNMPAGSGLPARRNPAPPSSPGMTASWEAPSGYALDGAFRFVGVPAHMRHLEDDRYMRDGYAGLEVLTTMECFSATDLADLNELVGEAKDVNELFLRPRTGPPPSPTELEALLDSVQMRRELASTLSVYDPHDLALRAFSMTTFMRRLLIRYRTIRGEMQATGSSTIEKLLTAQKESSQFEAHVTRLQGQWRAVCNDLKETKEATAARYRADFKKLMAEHEVEKQALRDRIAALEFKLKTSSTWVESLESQVFDVDRMMNFLNRNQTKVTGNWKRLEELFKHHRSDDAFTDPGPFEFRHDGDTDTEEKGDDGSESSEGGTGSRGKRVTIVHVTGEAPPAWDPNEEDARPMDQEYPVDGNLACASLAGLPVVWRKLRTDLQLTMWAGLTYSEATTLLNSDEMAHHLFHPYDLSCMLAQVMYWNQLDKAYWTTYVPERYFLRAESILDRYAQDGLEPDRWPDQMDPTQDDGELLLDENEEDVDNEDRDGNWEPSEEAQAKIDRMEAREAAAQQDDTEVPDTNAALDLVLPSTRRPKRRASSVSSQSDSATTGSGKKHKKSRPGDERKKSPLARKEMKDLTPEELTVIEEPGRGITSWRHKGIMTTFAPSTTYAVYQSAGFPDYAPNHNGGTGPLKDRFNVDEYRAIMETRPGERMYKRRVINLLFHKRYALGVKVHVVLTKIVKFMKDNALVIWYAGHWVTYPEDSSYGKYAELITELLKASSVINSAYFWVYPAKVCPWILFDKSEKKPDGKPYTMAEQLEILDREEPARIQWTGWTLDRIIADRPAHIRKMLLSPDERANNWVCADHRS</sequence>
<keyword evidence="4" id="KW-1185">Reference proteome</keyword>
<evidence type="ECO:0000313" key="4">
    <source>
        <dbReference type="Proteomes" id="UP000002640"/>
    </source>
</evidence>
<dbReference type="InParanoid" id="G4ZXE7"/>
<protein>
    <submittedName>
        <fullName evidence="3">Uncharacterized protein</fullName>
    </submittedName>
</protein>
<dbReference type="EMBL" id="JH159157">
    <property type="protein sequence ID" value="EGZ12563.1"/>
    <property type="molecule type" value="Genomic_DNA"/>
</dbReference>
<reference evidence="3 4" key="1">
    <citation type="journal article" date="2006" name="Science">
        <title>Phytophthora genome sequences uncover evolutionary origins and mechanisms of pathogenesis.</title>
        <authorList>
            <person name="Tyler B.M."/>
            <person name="Tripathy S."/>
            <person name="Zhang X."/>
            <person name="Dehal P."/>
            <person name="Jiang R.H."/>
            <person name="Aerts A."/>
            <person name="Arredondo F.D."/>
            <person name="Baxter L."/>
            <person name="Bensasson D."/>
            <person name="Beynon J.L."/>
            <person name="Chapman J."/>
            <person name="Damasceno C.M."/>
            <person name="Dorrance A.E."/>
            <person name="Dou D."/>
            <person name="Dickerman A.W."/>
            <person name="Dubchak I.L."/>
            <person name="Garbelotto M."/>
            <person name="Gijzen M."/>
            <person name="Gordon S.G."/>
            <person name="Govers F."/>
            <person name="Grunwald N.J."/>
            <person name="Huang W."/>
            <person name="Ivors K.L."/>
            <person name="Jones R.W."/>
            <person name="Kamoun S."/>
            <person name="Krampis K."/>
            <person name="Lamour K.H."/>
            <person name="Lee M.K."/>
            <person name="McDonald W.H."/>
            <person name="Medina M."/>
            <person name="Meijer H.J."/>
            <person name="Nordberg E.K."/>
            <person name="Maclean D.J."/>
            <person name="Ospina-Giraldo M.D."/>
            <person name="Morris P.F."/>
            <person name="Phuntumart V."/>
            <person name="Putnam N.H."/>
            <person name="Rash S."/>
            <person name="Rose J.K."/>
            <person name="Sakihama Y."/>
            <person name="Salamov A.A."/>
            <person name="Savidor A."/>
            <person name="Scheuring C.F."/>
            <person name="Smith B.M."/>
            <person name="Sobral B.W."/>
            <person name="Terry A."/>
            <person name="Torto-Alalibo T.A."/>
            <person name="Win J."/>
            <person name="Xu Z."/>
            <person name="Zhang H."/>
            <person name="Grigoriev I.V."/>
            <person name="Rokhsar D.S."/>
            <person name="Boore J.L."/>
        </authorList>
    </citation>
    <scope>NUCLEOTIDE SEQUENCE [LARGE SCALE GENOMIC DNA]</scope>
    <source>
        <strain evidence="3 4">P6497</strain>
    </source>
</reference>
<dbReference type="RefSeq" id="XP_009532896.1">
    <property type="nucleotide sequence ID" value="XM_009534601.1"/>
</dbReference>
<feature type="region of interest" description="Disordered" evidence="2">
    <location>
        <begin position="1"/>
        <end position="93"/>
    </location>
</feature>
<feature type="region of interest" description="Disordered" evidence="2">
    <location>
        <begin position="408"/>
        <end position="451"/>
    </location>
</feature>
<gene>
    <name evidence="3" type="ORF">PHYSODRAFT_336982</name>
</gene>